<feature type="domain" description="Type II secretion system protein GspF" evidence="7">
    <location>
        <begin position="170"/>
        <end position="295"/>
    </location>
</feature>
<evidence type="ECO:0000313" key="8">
    <source>
        <dbReference type="EMBL" id="GAA4112442.1"/>
    </source>
</evidence>
<dbReference type="Proteomes" id="UP001501495">
    <property type="component" value="Unassembled WGS sequence"/>
</dbReference>
<keyword evidence="3 6" id="KW-0812">Transmembrane</keyword>
<comment type="caution">
    <text evidence="8">The sequence shown here is derived from an EMBL/GenBank/DDBJ whole genome shotgun (WGS) entry which is preliminary data.</text>
</comment>
<keyword evidence="5 6" id="KW-0472">Membrane</keyword>
<comment type="subcellular location">
    <subcellularLocation>
        <location evidence="1">Cell membrane</location>
        <topology evidence="1">Multi-pass membrane protein</topology>
    </subcellularLocation>
</comment>
<gene>
    <name evidence="8" type="ORF">GCM10022215_08780</name>
</gene>
<protein>
    <submittedName>
        <fullName evidence="8">Type II secretion system F family protein</fullName>
    </submittedName>
</protein>
<evidence type="ECO:0000256" key="5">
    <source>
        <dbReference type="ARBA" id="ARBA00023136"/>
    </source>
</evidence>
<evidence type="ECO:0000256" key="1">
    <source>
        <dbReference type="ARBA" id="ARBA00004651"/>
    </source>
</evidence>
<reference evidence="9" key="1">
    <citation type="journal article" date="2019" name="Int. J. Syst. Evol. Microbiol.">
        <title>The Global Catalogue of Microorganisms (GCM) 10K type strain sequencing project: providing services to taxonomists for standard genome sequencing and annotation.</title>
        <authorList>
            <consortium name="The Broad Institute Genomics Platform"/>
            <consortium name="The Broad Institute Genome Sequencing Center for Infectious Disease"/>
            <person name="Wu L."/>
            <person name="Ma J."/>
        </authorList>
    </citation>
    <scope>NUCLEOTIDE SEQUENCE [LARGE SCALE GENOMIC DNA]</scope>
    <source>
        <strain evidence="9">JCM 16703</strain>
    </source>
</reference>
<dbReference type="InterPro" id="IPR018076">
    <property type="entry name" value="T2SS_GspF_dom"/>
</dbReference>
<organism evidence="8 9">
    <name type="scientific">Nocardioides fonticola</name>
    <dbReference type="NCBI Taxonomy" id="450363"/>
    <lineage>
        <taxon>Bacteria</taxon>
        <taxon>Bacillati</taxon>
        <taxon>Actinomycetota</taxon>
        <taxon>Actinomycetes</taxon>
        <taxon>Propionibacteriales</taxon>
        <taxon>Nocardioidaceae</taxon>
        <taxon>Nocardioides</taxon>
    </lineage>
</organism>
<keyword evidence="9" id="KW-1185">Reference proteome</keyword>
<feature type="transmembrane region" description="Helical" evidence="6">
    <location>
        <begin position="133"/>
        <end position="152"/>
    </location>
</feature>
<dbReference type="PANTHER" id="PTHR35007">
    <property type="entry name" value="INTEGRAL MEMBRANE PROTEIN-RELATED"/>
    <property type="match status" value="1"/>
</dbReference>
<accession>A0ABP7XEH1</accession>
<feature type="transmembrane region" description="Helical" evidence="6">
    <location>
        <begin position="282"/>
        <end position="303"/>
    </location>
</feature>
<name>A0ABP7XEH1_9ACTN</name>
<feature type="transmembrane region" description="Helical" evidence="6">
    <location>
        <begin position="108"/>
        <end position="126"/>
    </location>
</feature>
<sequence length="307" mass="33207">MILLFVLGVLLVVAALVLISLALKPEDPNAGVNRSLEVLEAMTAAPQELRQEADRPFSERVVEPLQARALSLGRRLSGSDSTERIRAKLELAGNPEGWSIERVVSGKVIMGVSALLVALAISFVLGTSLPVRVVIVLVGGVLGFFGPDLFLYQRTYERAEKIQRALPDAIDLLTISVEAGLGFDAAVQQVARNTQGPLAEEFARVLQEMQLGQGRAAALRAMGDRSPVEDLRSFVGSMVQADSFGVPIAQVLRVQSAEMRVKRRQRAEQKAQQVPVKMTVPLIFFILPTLFIAVMGPAVLTVLDSFG</sequence>
<evidence type="ECO:0000256" key="4">
    <source>
        <dbReference type="ARBA" id="ARBA00022989"/>
    </source>
</evidence>
<evidence type="ECO:0000256" key="2">
    <source>
        <dbReference type="ARBA" id="ARBA00022475"/>
    </source>
</evidence>
<evidence type="ECO:0000313" key="9">
    <source>
        <dbReference type="Proteomes" id="UP001501495"/>
    </source>
</evidence>
<proteinExistence type="predicted"/>
<evidence type="ECO:0000259" key="7">
    <source>
        <dbReference type="Pfam" id="PF00482"/>
    </source>
</evidence>
<evidence type="ECO:0000256" key="3">
    <source>
        <dbReference type="ARBA" id="ARBA00022692"/>
    </source>
</evidence>
<dbReference type="EMBL" id="BAAAZH010000008">
    <property type="protein sequence ID" value="GAA4112442.1"/>
    <property type="molecule type" value="Genomic_DNA"/>
</dbReference>
<keyword evidence="4 6" id="KW-1133">Transmembrane helix</keyword>
<dbReference type="PANTHER" id="PTHR35007:SF2">
    <property type="entry name" value="PILUS ASSEMBLE PROTEIN"/>
    <property type="match status" value="1"/>
</dbReference>
<dbReference type="RefSeq" id="WP_344732020.1">
    <property type="nucleotide sequence ID" value="NZ_BAAAZH010000008.1"/>
</dbReference>
<evidence type="ECO:0000256" key="6">
    <source>
        <dbReference type="SAM" id="Phobius"/>
    </source>
</evidence>
<dbReference type="Pfam" id="PF00482">
    <property type="entry name" value="T2SSF"/>
    <property type="match status" value="1"/>
</dbReference>
<keyword evidence="2" id="KW-1003">Cell membrane</keyword>